<keyword evidence="2" id="KW-1185">Reference proteome</keyword>
<sequence>MRLIKTWYLLCHLPGPVYIQHMQYLVVANLRLRRENSRNSLNSRSQTSAKSRRGRMVRLTPPAVCVIGC</sequence>
<organism evidence="1 2">
    <name type="scientific">Dreissena polymorpha</name>
    <name type="common">Zebra mussel</name>
    <name type="synonym">Mytilus polymorpha</name>
    <dbReference type="NCBI Taxonomy" id="45954"/>
    <lineage>
        <taxon>Eukaryota</taxon>
        <taxon>Metazoa</taxon>
        <taxon>Spiralia</taxon>
        <taxon>Lophotrochozoa</taxon>
        <taxon>Mollusca</taxon>
        <taxon>Bivalvia</taxon>
        <taxon>Autobranchia</taxon>
        <taxon>Heteroconchia</taxon>
        <taxon>Euheterodonta</taxon>
        <taxon>Imparidentia</taxon>
        <taxon>Neoheterodontei</taxon>
        <taxon>Myida</taxon>
        <taxon>Dreissenoidea</taxon>
        <taxon>Dreissenidae</taxon>
        <taxon>Dreissena</taxon>
    </lineage>
</organism>
<reference evidence="1" key="1">
    <citation type="journal article" date="2019" name="bioRxiv">
        <title>The Genome of the Zebra Mussel, Dreissena polymorpha: A Resource for Invasive Species Research.</title>
        <authorList>
            <person name="McCartney M.A."/>
            <person name="Auch B."/>
            <person name="Kono T."/>
            <person name="Mallez S."/>
            <person name="Zhang Y."/>
            <person name="Obille A."/>
            <person name="Becker A."/>
            <person name="Abrahante J.E."/>
            <person name="Garbe J."/>
            <person name="Badalamenti J.P."/>
            <person name="Herman A."/>
            <person name="Mangelson H."/>
            <person name="Liachko I."/>
            <person name="Sullivan S."/>
            <person name="Sone E.D."/>
            <person name="Koren S."/>
            <person name="Silverstein K.A.T."/>
            <person name="Beckman K.B."/>
            <person name="Gohl D.M."/>
        </authorList>
    </citation>
    <scope>NUCLEOTIDE SEQUENCE</scope>
    <source>
        <strain evidence="1">Duluth1</strain>
        <tissue evidence="1">Whole animal</tissue>
    </source>
</reference>
<accession>A0A9D4CB57</accession>
<name>A0A9D4CB57_DREPO</name>
<reference evidence="1" key="2">
    <citation type="submission" date="2020-11" db="EMBL/GenBank/DDBJ databases">
        <authorList>
            <person name="McCartney M.A."/>
            <person name="Auch B."/>
            <person name="Kono T."/>
            <person name="Mallez S."/>
            <person name="Becker A."/>
            <person name="Gohl D.M."/>
            <person name="Silverstein K.A.T."/>
            <person name="Koren S."/>
            <person name="Bechman K.B."/>
            <person name="Herman A."/>
            <person name="Abrahante J.E."/>
            <person name="Garbe J."/>
        </authorList>
    </citation>
    <scope>NUCLEOTIDE SEQUENCE</scope>
    <source>
        <strain evidence="1">Duluth1</strain>
        <tissue evidence="1">Whole animal</tissue>
    </source>
</reference>
<evidence type="ECO:0000313" key="2">
    <source>
        <dbReference type="Proteomes" id="UP000828390"/>
    </source>
</evidence>
<proteinExistence type="predicted"/>
<comment type="caution">
    <text evidence="1">The sequence shown here is derived from an EMBL/GenBank/DDBJ whole genome shotgun (WGS) entry which is preliminary data.</text>
</comment>
<gene>
    <name evidence="1" type="ORF">DPMN_063776</name>
</gene>
<evidence type="ECO:0000313" key="1">
    <source>
        <dbReference type="EMBL" id="KAH3720867.1"/>
    </source>
</evidence>
<dbReference type="AlphaFoldDB" id="A0A9D4CB57"/>
<dbReference type="EMBL" id="JAIWYP010000013">
    <property type="protein sequence ID" value="KAH3720867.1"/>
    <property type="molecule type" value="Genomic_DNA"/>
</dbReference>
<dbReference type="Proteomes" id="UP000828390">
    <property type="component" value="Unassembled WGS sequence"/>
</dbReference>
<protein>
    <submittedName>
        <fullName evidence="1">Uncharacterized protein</fullName>
    </submittedName>
</protein>